<dbReference type="InterPro" id="IPR011991">
    <property type="entry name" value="ArsR-like_HTH"/>
</dbReference>
<dbReference type="Gene3D" id="6.10.140.1680">
    <property type="match status" value="1"/>
</dbReference>
<dbReference type="InterPro" id="IPR036390">
    <property type="entry name" value="WH_DNA-bd_sf"/>
</dbReference>
<dbReference type="AlphaFoldDB" id="A0A4P6YUB5"/>
<gene>
    <name evidence="5" type="ORF">EQG49_07590</name>
</gene>
<dbReference type="RefSeq" id="WP_133363407.1">
    <property type="nucleotide sequence ID" value="NZ_CP037940.1"/>
</dbReference>
<protein>
    <submittedName>
        <fullName evidence="5">MarR family transcriptional regulator</fullName>
    </submittedName>
</protein>
<organism evidence="5 6">
    <name type="scientific">Periweissella cryptocerci</name>
    <dbReference type="NCBI Taxonomy" id="2506420"/>
    <lineage>
        <taxon>Bacteria</taxon>
        <taxon>Bacillati</taxon>
        <taxon>Bacillota</taxon>
        <taxon>Bacilli</taxon>
        <taxon>Lactobacillales</taxon>
        <taxon>Lactobacillaceae</taxon>
        <taxon>Periweissella</taxon>
    </lineage>
</organism>
<evidence type="ECO:0000256" key="1">
    <source>
        <dbReference type="ARBA" id="ARBA00023015"/>
    </source>
</evidence>
<evidence type="ECO:0000313" key="6">
    <source>
        <dbReference type="Proteomes" id="UP000292886"/>
    </source>
</evidence>
<dbReference type="EMBL" id="CP037940">
    <property type="protein sequence ID" value="QBO36330.1"/>
    <property type="molecule type" value="Genomic_DNA"/>
</dbReference>
<dbReference type="Gene3D" id="1.10.10.10">
    <property type="entry name" value="Winged helix-like DNA-binding domain superfamily/Winged helix DNA-binding domain"/>
    <property type="match status" value="1"/>
</dbReference>
<dbReference type="SMART" id="SM00347">
    <property type="entry name" value="HTH_MARR"/>
    <property type="match status" value="1"/>
</dbReference>
<dbReference type="PANTHER" id="PTHR35790:SF4">
    <property type="entry name" value="HTH-TYPE TRANSCRIPTIONAL REGULATOR PCHR"/>
    <property type="match status" value="1"/>
</dbReference>
<dbReference type="OrthoDB" id="2327306at2"/>
<keyword evidence="2" id="KW-0238">DNA-binding</keyword>
<dbReference type="GO" id="GO:0003700">
    <property type="term" value="F:DNA-binding transcription factor activity"/>
    <property type="evidence" value="ECO:0007669"/>
    <property type="project" value="InterPro"/>
</dbReference>
<sequence length="150" mass="17052">MVHTENKIAKITDCLNEFVRQYSARTEILNGDAHELVNDTQAHILMLLLNTDRSLTNSALAEEMELSKPAVTKAVKGLVLKGYLTSAADKQDKRVVYHRLTENGQLIAQHHLATHKRTMDEFEDIFSNYSDEELKTVQRFMNDLLAIAPK</sequence>
<dbReference type="CDD" id="cd00090">
    <property type="entry name" value="HTH_ARSR"/>
    <property type="match status" value="1"/>
</dbReference>
<keyword evidence="1" id="KW-0805">Transcription regulation</keyword>
<dbReference type="InterPro" id="IPR036388">
    <property type="entry name" value="WH-like_DNA-bd_sf"/>
</dbReference>
<dbReference type="InterPro" id="IPR052067">
    <property type="entry name" value="Metal_resp_HTH_trans_reg"/>
</dbReference>
<dbReference type="GO" id="GO:0003677">
    <property type="term" value="F:DNA binding"/>
    <property type="evidence" value="ECO:0007669"/>
    <property type="project" value="UniProtKB-KW"/>
</dbReference>
<dbReference type="PROSITE" id="PS01117">
    <property type="entry name" value="HTH_MARR_1"/>
    <property type="match status" value="1"/>
</dbReference>
<dbReference type="InterPro" id="IPR023187">
    <property type="entry name" value="Tscrpt_reg_MarR-type_CS"/>
</dbReference>
<feature type="domain" description="HTH marR-type" evidence="4">
    <location>
        <begin position="8"/>
        <end position="146"/>
    </location>
</feature>
<evidence type="ECO:0000259" key="4">
    <source>
        <dbReference type="PROSITE" id="PS50995"/>
    </source>
</evidence>
<dbReference type="PROSITE" id="PS50995">
    <property type="entry name" value="HTH_MARR_2"/>
    <property type="match status" value="1"/>
</dbReference>
<dbReference type="Proteomes" id="UP000292886">
    <property type="component" value="Chromosome"/>
</dbReference>
<dbReference type="PANTHER" id="PTHR35790">
    <property type="entry name" value="HTH-TYPE TRANSCRIPTIONAL REGULATOR PCHR"/>
    <property type="match status" value="1"/>
</dbReference>
<evidence type="ECO:0000256" key="2">
    <source>
        <dbReference type="ARBA" id="ARBA00023125"/>
    </source>
</evidence>
<dbReference type="Pfam" id="PF01047">
    <property type="entry name" value="MarR"/>
    <property type="match status" value="1"/>
</dbReference>
<name>A0A4P6YUB5_9LACO</name>
<proteinExistence type="predicted"/>
<dbReference type="SUPFAM" id="SSF46785">
    <property type="entry name" value="Winged helix' DNA-binding domain"/>
    <property type="match status" value="1"/>
</dbReference>
<keyword evidence="3" id="KW-0804">Transcription</keyword>
<accession>A0A4P6YUB5</accession>
<evidence type="ECO:0000256" key="3">
    <source>
        <dbReference type="ARBA" id="ARBA00023163"/>
    </source>
</evidence>
<reference evidence="6" key="1">
    <citation type="submission" date="2019-03" db="EMBL/GenBank/DDBJ databases">
        <title>Weissella sp. 26KH-42 Genome sequencing.</title>
        <authorList>
            <person name="Heo J."/>
            <person name="Kim S.-J."/>
            <person name="Kim J.-S."/>
            <person name="Hong S.-B."/>
            <person name="Kwon S.-W."/>
        </authorList>
    </citation>
    <scope>NUCLEOTIDE SEQUENCE [LARGE SCALE GENOMIC DNA]</scope>
    <source>
        <strain evidence="6">26KH-42</strain>
    </source>
</reference>
<dbReference type="KEGG" id="wei:EQG49_07590"/>
<dbReference type="InterPro" id="IPR000835">
    <property type="entry name" value="HTH_MarR-typ"/>
</dbReference>
<evidence type="ECO:0000313" key="5">
    <source>
        <dbReference type="EMBL" id="QBO36330.1"/>
    </source>
</evidence>
<keyword evidence="6" id="KW-1185">Reference proteome</keyword>